<name>A0A9P8DB46_9HYPO</name>
<comment type="caution">
    <text evidence="2">The sequence shown here is derived from an EMBL/GenBank/DDBJ whole genome shotgun (WGS) entry which is preliminary data.</text>
</comment>
<organism evidence="2 3">
    <name type="scientific">Fusarium musae</name>
    <dbReference type="NCBI Taxonomy" id="1042133"/>
    <lineage>
        <taxon>Eukaryota</taxon>
        <taxon>Fungi</taxon>
        <taxon>Dikarya</taxon>
        <taxon>Ascomycota</taxon>
        <taxon>Pezizomycotina</taxon>
        <taxon>Sordariomycetes</taxon>
        <taxon>Hypocreomycetidae</taxon>
        <taxon>Hypocreales</taxon>
        <taxon>Nectriaceae</taxon>
        <taxon>Fusarium</taxon>
    </lineage>
</organism>
<dbReference type="KEGG" id="fmu:J7337_009471"/>
<evidence type="ECO:0000313" key="3">
    <source>
        <dbReference type="Proteomes" id="UP000827133"/>
    </source>
</evidence>
<sequence>MSAQNNDTTNTVDSAGRRRSSTVLASMGNFGNEPVDRSSETVLTRKQKRANRRSTLRMQSEVAPFLGMGFDDEDEVKETEKAGKKKDEEMKDENDEKEAENEGDKHEAEKENHPPISFQN</sequence>
<evidence type="ECO:0000313" key="2">
    <source>
        <dbReference type="EMBL" id="KAG9498660.1"/>
    </source>
</evidence>
<dbReference type="RefSeq" id="XP_044677660.1">
    <property type="nucleotide sequence ID" value="XM_044827066.1"/>
</dbReference>
<feature type="compositionally biased region" description="Polar residues" evidence="1">
    <location>
        <begin position="1"/>
        <end position="13"/>
    </location>
</feature>
<dbReference type="EMBL" id="JAHBCI010000007">
    <property type="protein sequence ID" value="KAG9498660.1"/>
    <property type="molecule type" value="Genomic_DNA"/>
</dbReference>
<feature type="compositionally biased region" description="Basic residues" evidence="1">
    <location>
        <begin position="45"/>
        <end position="55"/>
    </location>
</feature>
<dbReference type="Proteomes" id="UP000827133">
    <property type="component" value="Unassembled WGS sequence"/>
</dbReference>
<proteinExistence type="predicted"/>
<reference evidence="2" key="1">
    <citation type="journal article" date="2021" name="Mol. Plant Microbe Interact.">
        <title>Telomere to telomere genome assembly of Fusarium musae F31, causal agent of crown rot disease of banana.</title>
        <authorList>
            <person name="Degradi L."/>
            <person name="Tava V."/>
            <person name="Kunova A."/>
            <person name="Cortesi P."/>
            <person name="Saracchi M."/>
            <person name="Pasquali M."/>
        </authorList>
    </citation>
    <scope>NUCLEOTIDE SEQUENCE</scope>
    <source>
        <strain evidence="2">F31</strain>
    </source>
</reference>
<keyword evidence="3" id="KW-1185">Reference proteome</keyword>
<feature type="compositionally biased region" description="Basic and acidic residues" evidence="1">
    <location>
        <begin position="78"/>
        <end position="89"/>
    </location>
</feature>
<feature type="compositionally biased region" description="Basic and acidic residues" evidence="1">
    <location>
        <begin position="100"/>
        <end position="113"/>
    </location>
</feature>
<accession>A0A9P8DB46</accession>
<dbReference type="GeneID" id="68317327"/>
<gene>
    <name evidence="2" type="ORF">J7337_009471</name>
</gene>
<feature type="compositionally biased region" description="Acidic residues" evidence="1">
    <location>
        <begin position="90"/>
        <end position="99"/>
    </location>
</feature>
<protein>
    <submittedName>
        <fullName evidence="2">Uncharacterized protein</fullName>
    </submittedName>
</protein>
<evidence type="ECO:0000256" key="1">
    <source>
        <dbReference type="SAM" id="MobiDB-lite"/>
    </source>
</evidence>
<dbReference type="AlphaFoldDB" id="A0A9P8DB46"/>
<feature type="region of interest" description="Disordered" evidence="1">
    <location>
        <begin position="1"/>
        <end position="120"/>
    </location>
</feature>